<dbReference type="EMBL" id="FOTI01000057">
    <property type="protein sequence ID" value="SFM05166.1"/>
    <property type="molecule type" value="Genomic_DNA"/>
</dbReference>
<dbReference type="AlphaFoldDB" id="A0A1I4MQ47"/>
<dbReference type="Proteomes" id="UP000199006">
    <property type="component" value="Unassembled WGS sequence"/>
</dbReference>
<name>A0A1I4MQ47_9FIRM</name>
<gene>
    <name evidence="1" type="ORF">SAMN02983006_02672</name>
</gene>
<evidence type="ECO:0000313" key="1">
    <source>
        <dbReference type="EMBL" id="SFM05166.1"/>
    </source>
</evidence>
<dbReference type="RefSeq" id="WP_089862662.1">
    <property type="nucleotide sequence ID" value="NZ_FOTI01000057.1"/>
</dbReference>
<sequence>MATYSDITNQYWTRKKINFGFGIQIFGLSSFCSSISHGTRLGFGNYSFGQMRFGSAGPDRGPTSSFAKIDNYQGYEGRLNKRCIAASGELASEEIYWQKHMDKRSGCIPKPTKVASHYLTLRRAKINGITAYIYNRWKKLSDQ</sequence>
<proteinExistence type="predicted"/>
<protein>
    <submittedName>
        <fullName evidence="1">Uncharacterized protein</fullName>
    </submittedName>
</protein>
<evidence type="ECO:0000313" key="2">
    <source>
        <dbReference type="Proteomes" id="UP000199006"/>
    </source>
</evidence>
<dbReference type="STRING" id="29563.SAMN02983006_02672"/>
<organism evidence="1 2">
    <name type="scientific">Halanaerobium salsuginis</name>
    <dbReference type="NCBI Taxonomy" id="29563"/>
    <lineage>
        <taxon>Bacteria</taxon>
        <taxon>Bacillati</taxon>
        <taxon>Bacillota</taxon>
        <taxon>Clostridia</taxon>
        <taxon>Halanaerobiales</taxon>
        <taxon>Halanaerobiaceae</taxon>
        <taxon>Halanaerobium</taxon>
    </lineage>
</organism>
<keyword evidence="2" id="KW-1185">Reference proteome</keyword>
<accession>A0A1I4MQ47</accession>
<reference evidence="1 2" key="1">
    <citation type="submission" date="2016-10" db="EMBL/GenBank/DDBJ databases">
        <authorList>
            <person name="de Groot N.N."/>
        </authorList>
    </citation>
    <scope>NUCLEOTIDE SEQUENCE [LARGE SCALE GENOMIC DNA]</scope>
    <source>
        <strain evidence="1 2">ATCC 51327</strain>
    </source>
</reference>